<keyword evidence="2" id="KW-1185">Reference proteome</keyword>
<dbReference type="RefSeq" id="WP_211870216.1">
    <property type="nucleotide sequence ID" value="NZ_JAAEDI010000019.1"/>
</dbReference>
<sequence length="99" mass="10450">MAGSSNDVEPVASSCVTAFPHRPEDRLRLALRRLDEAIGEQSAATAALRNAIGDLSHTMSRLGDSVATYRGALDTTAAEVDRALATARRLEGTVARMAP</sequence>
<evidence type="ECO:0000313" key="1">
    <source>
        <dbReference type="EMBL" id="MBR0651551.1"/>
    </source>
</evidence>
<accession>A0ABS5EKJ8</accession>
<comment type="caution">
    <text evidence="1">The sequence shown here is derived from an EMBL/GenBank/DDBJ whole genome shotgun (WGS) entry which is preliminary data.</text>
</comment>
<gene>
    <name evidence="1" type="ORF">GXW78_17910</name>
</gene>
<reference evidence="2" key="1">
    <citation type="journal article" date="2021" name="Syst. Appl. Microbiol.">
        <title>Roseomonas hellenica sp. nov., isolated from roots of wild-growing Alkanna tinctoria.</title>
        <authorList>
            <person name="Rat A."/>
            <person name="Naranjo H.D."/>
            <person name="Lebbe L."/>
            <person name="Cnockaert M."/>
            <person name="Krigas N."/>
            <person name="Grigoriadou K."/>
            <person name="Maloupa E."/>
            <person name="Willems A."/>
        </authorList>
    </citation>
    <scope>NUCLEOTIDE SEQUENCE [LARGE SCALE GENOMIC DNA]</scope>
    <source>
        <strain evidence="2">LMG 31159</strain>
    </source>
</reference>
<evidence type="ECO:0000313" key="2">
    <source>
        <dbReference type="Proteomes" id="UP000698752"/>
    </source>
</evidence>
<name>A0ABS5EKJ8_9PROT</name>
<dbReference type="Proteomes" id="UP000698752">
    <property type="component" value="Unassembled WGS sequence"/>
</dbReference>
<dbReference type="EMBL" id="JAAEDI010000019">
    <property type="protein sequence ID" value="MBR0651551.1"/>
    <property type="molecule type" value="Genomic_DNA"/>
</dbReference>
<organism evidence="1 2">
    <name type="scientific">Neoroseomonas terrae</name>
    <dbReference type="NCBI Taxonomy" id="424799"/>
    <lineage>
        <taxon>Bacteria</taxon>
        <taxon>Pseudomonadati</taxon>
        <taxon>Pseudomonadota</taxon>
        <taxon>Alphaproteobacteria</taxon>
        <taxon>Acetobacterales</taxon>
        <taxon>Acetobacteraceae</taxon>
        <taxon>Neoroseomonas</taxon>
    </lineage>
</organism>
<protein>
    <submittedName>
        <fullName evidence="1">Uncharacterized protein</fullName>
    </submittedName>
</protein>
<proteinExistence type="predicted"/>